<protein>
    <recommendedName>
        <fullName evidence="1">Integrase catalytic domain-containing protein</fullName>
    </recommendedName>
</protein>
<dbReference type="Gene3D" id="3.30.420.10">
    <property type="entry name" value="Ribonuclease H-like superfamily/Ribonuclease H"/>
    <property type="match status" value="1"/>
</dbReference>
<reference evidence="2" key="2">
    <citation type="submission" date="2025-08" db="UniProtKB">
        <authorList>
            <consortium name="Ensembl"/>
        </authorList>
    </citation>
    <scope>IDENTIFICATION</scope>
</reference>
<dbReference type="InParanoid" id="A0A671V8A1"/>
<feature type="domain" description="Integrase catalytic" evidence="1">
    <location>
        <begin position="91"/>
        <end position="249"/>
    </location>
</feature>
<dbReference type="InterPro" id="IPR036397">
    <property type="entry name" value="RNaseH_sf"/>
</dbReference>
<dbReference type="Pfam" id="PF00665">
    <property type="entry name" value="rve"/>
    <property type="match status" value="1"/>
</dbReference>
<sequence>MIHQHLVRPGALLEASWVMVRCVHGDIHDYPVVALEMYFKVKKHRVRAGVSTRLTHVGGRGVGCLGCASCRECQLVNPPATPKVLLRPLPLIEVPIDRIAMDLIRPLDRSARGYRFVLVLVDYATRYPEAVPLSNISAKSVTQALFQVISQVGIPKEILTDQGTSFMSRSLRELYELLGVCSIRTSVYHPQTDGLVERFNKTLKNMIHKFMHKDSRNWVKWFDPLLFAVREAPQASAGFSPFELLFGRKPRGVLDLVRENWETGPSTSKNEVQHVLDLRAKLHSLGQLSLLFFNGGYTTEGQNLDSFHQEIKCSWDVNYEVVRSDRVGATQIYHINLLKAWR</sequence>
<dbReference type="InterPro" id="IPR012337">
    <property type="entry name" value="RNaseH-like_sf"/>
</dbReference>
<evidence type="ECO:0000313" key="3">
    <source>
        <dbReference type="Proteomes" id="UP000472265"/>
    </source>
</evidence>
<evidence type="ECO:0000259" key="1">
    <source>
        <dbReference type="PROSITE" id="PS50994"/>
    </source>
</evidence>
<dbReference type="GO" id="GO:0015074">
    <property type="term" value="P:DNA integration"/>
    <property type="evidence" value="ECO:0007669"/>
    <property type="project" value="InterPro"/>
</dbReference>
<dbReference type="Ensembl" id="ENSSAUT00010023616.1">
    <property type="protein sequence ID" value="ENSSAUP00010022364.1"/>
    <property type="gene ID" value="ENSSAUG00010009861.1"/>
</dbReference>
<dbReference type="Proteomes" id="UP000472265">
    <property type="component" value="Chromosome 12"/>
</dbReference>
<dbReference type="InterPro" id="IPR001584">
    <property type="entry name" value="Integrase_cat-core"/>
</dbReference>
<dbReference type="SUPFAM" id="SSF53098">
    <property type="entry name" value="Ribonuclease H-like"/>
    <property type="match status" value="1"/>
</dbReference>
<organism evidence="2 3">
    <name type="scientific">Sparus aurata</name>
    <name type="common">Gilthead sea bream</name>
    <dbReference type="NCBI Taxonomy" id="8175"/>
    <lineage>
        <taxon>Eukaryota</taxon>
        <taxon>Metazoa</taxon>
        <taxon>Chordata</taxon>
        <taxon>Craniata</taxon>
        <taxon>Vertebrata</taxon>
        <taxon>Euteleostomi</taxon>
        <taxon>Actinopterygii</taxon>
        <taxon>Neopterygii</taxon>
        <taxon>Teleostei</taxon>
        <taxon>Neoteleostei</taxon>
        <taxon>Acanthomorphata</taxon>
        <taxon>Eupercaria</taxon>
        <taxon>Spariformes</taxon>
        <taxon>Sparidae</taxon>
        <taxon>Sparus</taxon>
    </lineage>
</organism>
<proteinExistence type="predicted"/>
<dbReference type="GO" id="GO:0003676">
    <property type="term" value="F:nucleic acid binding"/>
    <property type="evidence" value="ECO:0007669"/>
    <property type="project" value="InterPro"/>
</dbReference>
<dbReference type="PANTHER" id="PTHR37984">
    <property type="entry name" value="PROTEIN CBG26694"/>
    <property type="match status" value="1"/>
</dbReference>
<dbReference type="InterPro" id="IPR050951">
    <property type="entry name" value="Retrovirus_Pol_polyprotein"/>
</dbReference>
<dbReference type="OMA" id="FERIGMN"/>
<dbReference type="PANTHER" id="PTHR37984:SF15">
    <property type="entry name" value="INTEGRASE CATALYTIC DOMAIN-CONTAINING PROTEIN"/>
    <property type="match status" value="1"/>
</dbReference>
<dbReference type="GeneTree" id="ENSGT01050000244855"/>
<keyword evidence="3" id="KW-1185">Reference proteome</keyword>
<dbReference type="FunFam" id="3.30.420.10:FF:000032">
    <property type="entry name" value="Retrovirus-related Pol polyprotein from transposon 297-like Protein"/>
    <property type="match status" value="1"/>
</dbReference>
<dbReference type="PROSITE" id="PS50994">
    <property type="entry name" value="INTEGRASE"/>
    <property type="match status" value="1"/>
</dbReference>
<dbReference type="AlphaFoldDB" id="A0A671V8A1"/>
<reference evidence="2" key="3">
    <citation type="submission" date="2025-09" db="UniProtKB">
        <authorList>
            <consortium name="Ensembl"/>
        </authorList>
    </citation>
    <scope>IDENTIFICATION</scope>
</reference>
<name>A0A671V8A1_SPAAU</name>
<evidence type="ECO:0000313" key="2">
    <source>
        <dbReference type="Ensembl" id="ENSSAUP00010022364.1"/>
    </source>
</evidence>
<reference evidence="2" key="1">
    <citation type="submission" date="2021-04" db="EMBL/GenBank/DDBJ databases">
        <authorList>
            <consortium name="Wellcome Sanger Institute Data Sharing"/>
        </authorList>
    </citation>
    <scope>NUCLEOTIDE SEQUENCE [LARGE SCALE GENOMIC DNA]</scope>
</reference>
<accession>A0A671V8A1</accession>